<dbReference type="Pfam" id="PF09946">
    <property type="entry name" value="DUF2178"/>
    <property type="match status" value="1"/>
</dbReference>
<gene>
    <name evidence="2" type="ORF">EGH25_03040</name>
</gene>
<feature type="transmembrane region" description="Helical" evidence="1">
    <location>
        <begin position="19"/>
        <end position="37"/>
    </location>
</feature>
<feature type="transmembrane region" description="Helical" evidence="1">
    <location>
        <begin position="43"/>
        <end position="61"/>
    </location>
</feature>
<dbReference type="RefSeq" id="WP_266086101.1">
    <property type="nucleotide sequence ID" value="NZ_RKLV01000002.1"/>
</dbReference>
<evidence type="ECO:0008006" key="4">
    <source>
        <dbReference type="Google" id="ProtNLM"/>
    </source>
</evidence>
<evidence type="ECO:0000256" key="1">
    <source>
        <dbReference type="SAM" id="Phobius"/>
    </source>
</evidence>
<organism evidence="2 3">
    <name type="scientific">Halorutilus salinus</name>
    <dbReference type="NCBI Taxonomy" id="2487751"/>
    <lineage>
        <taxon>Archaea</taxon>
        <taxon>Methanobacteriati</taxon>
        <taxon>Methanobacteriota</taxon>
        <taxon>Stenosarchaea group</taxon>
        <taxon>Halobacteria</taxon>
        <taxon>Halorutilales</taxon>
        <taxon>Halorutilaceae</taxon>
        <taxon>Halorutilus</taxon>
    </lineage>
</organism>
<feature type="transmembrane region" description="Helical" evidence="1">
    <location>
        <begin position="82"/>
        <end position="101"/>
    </location>
</feature>
<evidence type="ECO:0000313" key="2">
    <source>
        <dbReference type="EMBL" id="MCX2818328.1"/>
    </source>
</evidence>
<accession>A0A9Q4C2M2</accession>
<reference evidence="2" key="1">
    <citation type="submission" date="2022-09" db="EMBL/GenBank/DDBJ databases">
        <title>Haloadaptaus new haloarchaeum isolated from saline soil.</title>
        <authorList>
            <person name="Duran-Viseras A."/>
            <person name="Sanchez-Porro C."/>
            <person name="Ventosa A."/>
        </authorList>
    </citation>
    <scope>NUCLEOTIDE SEQUENCE</scope>
    <source>
        <strain evidence="2">F3-133</strain>
    </source>
</reference>
<feature type="transmembrane region" description="Helical" evidence="1">
    <location>
        <begin position="113"/>
        <end position="135"/>
    </location>
</feature>
<dbReference type="AlphaFoldDB" id="A0A9Q4C2M2"/>
<dbReference type="EMBL" id="RKLV01000002">
    <property type="protein sequence ID" value="MCX2818328.1"/>
    <property type="molecule type" value="Genomic_DNA"/>
</dbReference>
<dbReference type="Proteomes" id="UP001149411">
    <property type="component" value="Unassembled WGS sequence"/>
</dbReference>
<keyword evidence="1" id="KW-1133">Transmembrane helix</keyword>
<dbReference type="InterPro" id="IPR019235">
    <property type="entry name" value="DUF2178_TM"/>
</dbReference>
<keyword evidence="3" id="KW-1185">Reference proteome</keyword>
<keyword evidence="1" id="KW-0812">Transmembrane</keyword>
<comment type="caution">
    <text evidence="2">The sequence shown here is derived from an EMBL/GenBank/DDBJ whole genome shotgun (WGS) entry which is preliminary data.</text>
</comment>
<keyword evidence="1" id="KW-0472">Membrane</keyword>
<protein>
    <recommendedName>
        <fullName evidence="4">DUF2178 domain-containing protein</fullName>
    </recommendedName>
</protein>
<sequence>MTETDGFIERYSGETYGRLLGAIYLSAAVVFLVGMGVDHARAGFIGFVGLFVIGLIADFALRRSSVTVYDERYDDLTKKASAAVFSLYGGGGFVVFVSLLAAEFAGVYEMGPIVELFFMAWSAFVLTWGVFYTYYKYI</sequence>
<evidence type="ECO:0000313" key="3">
    <source>
        <dbReference type="Proteomes" id="UP001149411"/>
    </source>
</evidence>
<proteinExistence type="predicted"/>
<name>A0A9Q4C2M2_9EURY</name>